<feature type="transmembrane region" description="Helical" evidence="7">
    <location>
        <begin position="80"/>
        <end position="105"/>
    </location>
</feature>
<dbReference type="InterPro" id="IPR050291">
    <property type="entry name" value="CDF_Transporter"/>
</dbReference>
<dbReference type="InterPro" id="IPR027470">
    <property type="entry name" value="Cation_efflux_CTD"/>
</dbReference>
<dbReference type="Gene3D" id="3.30.70.1350">
    <property type="entry name" value="Cation efflux protein, cytoplasmic domain"/>
    <property type="match status" value="1"/>
</dbReference>
<dbReference type="PANTHER" id="PTHR43840:SF15">
    <property type="entry name" value="MITOCHONDRIAL METAL TRANSPORTER 1-RELATED"/>
    <property type="match status" value="1"/>
</dbReference>
<dbReference type="SUPFAM" id="SSF161111">
    <property type="entry name" value="Cation efflux protein transmembrane domain-like"/>
    <property type="match status" value="1"/>
</dbReference>
<dbReference type="Proteomes" id="UP000321491">
    <property type="component" value="Unassembled WGS sequence"/>
</dbReference>
<sequence>MKKNTKKIVFATWIGITVNVMLTILKGIGGFLSGSKALIADAIHSASDIISSVIVLFGVRIANKPPDEEHPYGHGKAENIASNIIALILIVVGIEMSISSFKVFLGDMPKAPTRIALIILIISVIMKELLFQYKYYVGKKYNSAALISDAWHHRSDSLSSIAALLGVSAAMLSDTLQLPLLVYGDAVAGILVSIIVIKVGYDLVKESSTIMLEKVLTKDETKKYIETIHSIEGVLVIDQLYARTHGSYIIIDIKVAVDPSISVKAGHDIAKKLKQTLMAEHKEVADVLVHLNPYFD</sequence>
<dbReference type="GO" id="GO:0016020">
    <property type="term" value="C:membrane"/>
    <property type="evidence" value="ECO:0007669"/>
    <property type="project" value="UniProtKB-SubCell"/>
</dbReference>
<dbReference type="InterPro" id="IPR058533">
    <property type="entry name" value="Cation_efflux_TM"/>
</dbReference>
<evidence type="ECO:0000313" key="11">
    <source>
        <dbReference type="Proteomes" id="UP000321491"/>
    </source>
</evidence>
<evidence type="ECO:0000259" key="9">
    <source>
        <dbReference type="Pfam" id="PF16916"/>
    </source>
</evidence>
<comment type="caution">
    <text evidence="10">The sequence shown here is derived from an EMBL/GenBank/DDBJ whole genome shotgun (WGS) entry which is preliminary data.</text>
</comment>
<organism evidence="10 11">
    <name type="scientific">Cerasibacillus quisquiliarum</name>
    <dbReference type="NCBI Taxonomy" id="227865"/>
    <lineage>
        <taxon>Bacteria</taxon>
        <taxon>Bacillati</taxon>
        <taxon>Bacillota</taxon>
        <taxon>Bacilli</taxon>
        <taxon>Bacillales</taxon>
        <taxon>Bacillaceae</taxon>
        <taxon>Cerasibacillus</taxon>
    </lineage>
</organism>
<feature type="transmembrane region" description="Helical" evidence="7">
    <location>
        <begin position="38"/>
        <end position="59"/>
    </location>
</feature>
<dbReference type="Pfam" id="PF01545">
    <property type="entry name" value="Cation_efflux"/>
    <property type="match status" value="1"/>
</dbReference>
<dbReference type="InterPro" id="IPR027469">
    <property type="entry name" value="Cation_efflux_TMD_sf"/>
</dbReference>
<dbReference type="SUPFAM" id="SSF160240">
    <property type="entry name" value="Cation efflux protein cytoplasmic domain-like"/>
    <property type="match status" value="1"/>
</dbReference>
<keyword evidence="4 7" id="KW-0812">Transmembrane</keyword>
<keyword evidence="11" id="KW-1185">Reference proteome</keyword>
<dbReference type="InterPro" id="IPR036837">
    <property type="entry name" value="Cation_efflux_CTD_sf"/>
</dbReference>
<gene>
    <name evidence="10" type="primary">czcD_1</name>
    <name evidence="10" type="ORF">CQU01_01320</name>
</gene>
<dbReference type="Gene3D" id="1.20.1510.10">
    <property type="entry name" value="Cation efflux protein transmembrane domain"/>
    <property type="match status" value="1"/>
</dbReference>
<evidence type="ECO:0000256" key="2">
    <source>
        <dbReference type="ARBA" id="ARBA00008114"/>
    </source>
</evidence>
<name>A0A511UTI2_9BACI</name>
<feature type="transmembrane region" description="Helical" evidence="7">
    <location>
        <begin position="12"/>
        <end position="32"/>
    </location>
</feature>
<keyword evidence="5 7" id="KW-1133">Transmembrane helix</keyword>
<keyword evidence="6 7" id="KW-0472">Membrane</keyword>
<dbReference type="Pfam" id="PF16916">
    <property type="entry name" value="ZT_dimer"/>
    <property type="match status" value="1"/>
</dbReference>
<evidence type="ECO:0000256" key="7">
    <source>
        <dbReference type="SAM" id="Phobius"/>
    </source>
</evidence>
<evidence type="ECO:0000256" key="3">
    <source>
        <dbReference type="ARBA" id="ARBA00022448"/>
    </source>
</evidence>
<comment type="similarity">
    <text evidence="2">Belongs to the cation diffusion facilitator (CDF) transporter (TC 2.A.4) family.</text>
</comment>
<protein>
    <submittedName>
        <fullName evidence="10">Cation transporter</fullName>
    </submittedName>
</protein>
<evidence type="ECO:0000256" key="6">
    <source>
        <dbReference type="ARBA" id="ARBA00023136"/>
    </source>
</evidence>
<dbReference type="OrthoDB" id="9806522at2"/>
<dbReference type="PANTHER" id="PTHR43840">
    <property type="entry name" value="MITOCHONDRIAL METAL TRANSPORTER 1-RELATED"/>
    <property type="match status" value="1"/>
</dbReference>
<dbReference type="NCBIfam" id="TIGR01297">
    <property type="entry name" value="CDF"/>
    <property type="match status" value="1"/>
</dbReference>
<dbReference type="GO" id="GO:0008324">
    <property type="term" value="F:monoatomic cation transmembrane transporter activity"/>
    <property type="evidence" value="ECO:0007669"/>
    <property type="project" value="InterPro"/>
</dbReference>
<evidence type="ECO:0000256" key="4">
    <source>
        <dbReference type="ARBA" id="ARBA00022692"/>
    </source>
</evidence>
<keyword evidence="3" id="KW-0813">Transport</keyword>
<evidence type="ECO:0000256" key="5">
    <source>
        <dbReference type="ARBA" id="ARBA00022989"/>
    </source>
</evidence>
<accession>A0A511UTI2</accession>
<feature type="transmembrane region" description="Helical" evidence="7">
    <location>
        <begin position="111"/>
        <end position="130"/>
    </location>
</feature>
<feature type="transmembrane region" description="Helical" evidence="7">
    <location>
        <begin position="186"/>
        <end position="204"/>
    </location>
</feature>
<dbReference type="InterPro" id="IPR002524">
    <property type="entry name" value="Cation_efflux"/>
</dbReference>
<comment type="subcellular location">
    <subcellularLocation>
        <location evidence="1">Membrane</location>
        <topology evidence="1">Multi-pass membrane protein</topology>
    </subcellularLocation>
</comment>
<dbReference type="RefSeq" id="WP_146934400.1">
    <property type="nucleotide sequence ID" value="NZ_BJXW01000002.1"/>
</dbReference>
<evidence type="ECO:0000313" key="10">
    <source>
        <dbReference type="EMBL" id="GEN29894.1"/>
    </source>
</evidence>
<feature type="domain" description="Cation efflux protein transmembrane" evidence="8">
    <location>
        <begin position="13"/>
        <end position="212"/>
    </location>
</feature>
<dbReference type="FunFam" id="1.20.1510.10:FF:000006">
    <property type="entry name" value="Divalent cation efflux transporter"/>
    <property type="match status" value="1"/>
</dbReference>
<evidence type="ECO:0000259" key="8">
    <source>
        <dbReference type="Pfam" id="PF01545"/>
    </source>
</evidence>
<evidence type="ECO:0000256" key="1">
    <source>
        <dbReference type="ARBA" id="ARBA00004141"/>
    </source>
</evidence>
<feature type="domain" description="Cation efflux protein cytoplasmic" evidence="9">
    <location>
        <begin position="218"/>
        <end position="294"/>
    </location>
</feature>
<proteinExistence type="inferred from homology"/>
<dbReference type="AlphaFoldDB" id="A0A511UTI2"/>
<reference evidence="10 11" key="1">
    <citation type="submission" date="2019-07" db="EMBL/GenBank/DDBJ databases">
        <title>Whole genome shotgun sequence of Cerasibacillus quisquiliarum NBRC 102429.</title>
        <authorList>
            <person name="Hosoyama A."/>
            <person name="Uohara A."/>
            <person name="Ohji S."/>
            <person name="Ichikawa N."/>
        </authorList>
    </citation>
    <scope>NUCLEOTIDE SEQUENCE [LARGE SCALE GENOMIC DNA]</scope>
    <source>
        <strain evidence="10 11">NBRC 102429</strain>
    </source>
</reference>
<dbReference type="EMBL" id="BJXW01000002">
    <property type="protein sequence ID" value="GEN29894.1"/>
    <property type="molecule type" value="Genomic_DNA"/>
</dbReference>